<feature type="signal peptide" evidence="1">
    <location>
        <begin position="1"/>
        <end position="30"/>
    </location>
</feature>
<sequence length="208" mass="22379">MNFTRRGALGGALAAVLLLGACVGSTFETAYDQGVAAEVSRGWRVVAVNVTVPRTLVVSEAKTSLPKADIVWREDPETGDRYDQVKVIMENAIRQGAASVRGSRAVAFNVTMTRFHALTFEAENRYQNAGVHTVDFIIQVVDANTGATIVEAQQIRADFPALSGDQMRAARAQGQTQKKMITAHVAKTIQSWLGTGPDIRGQFSRSGG</sequence>
<dbReference type="AlphaFoldDB" id="A0A918WET0"/>
<keyword evidence="1" id="KW-0732">Signal</keyword>
<protein>
    <recommendedName>
        <fullName evidence="4">Lipoprotein</fullName>
    </recommendedName>
</protein>
<feature type="chain" id="PRO_5037571632" description="Lipoprotein" evidence="1">
    <location>
        <begin position="31"/>
        <end position="208"/>
    </location>
</feature>
<name>A0A918WET0_9RHOB</name>
<dbReference type="PROSITE" id="PS51257">
    <property type="entry name" value="PROKAR_LIPOPROTEIN"/>
    <property type="match status" value="1"/>
</dbReference>
<comment type="caution">
    <text evidence="2">The sequence shown here is derived from an EMBL/GenBank/DDBJ whole genome shotgun (WGS) entry which is preliminary data.</text>
</comment>
<dbReference type="Pfam" id="PF20569">
    <property type="entry name" value="DUF6778"/>
    <property type="match status" value="1"/>
</dbReference>
<proteinExistence type="predicted"/>
<evidence type="ECO:0008006" key="4">
    <source>
        <dbReference type="Google" id="ProtNLM"/>
    </source>
</evidence>
<evidence type="ECO:0000256" key="1">
    <source>
        <dbReference type="SAM" id="SignalP"/>
    </source>
</evidence>
<gene>
    <name evidence="2" type="ORF">GCM10007315_02020</name>
</gene>
<organism evidence="2 3">
    <name type="scientific">Neogemmobacter tilapiae</name>
    <dbReference type="NCBI Taxonomy" id="875041"/>
    <lineage>
        <taxon>Bacteria</taxon>
        <taxon>Pseudomonadati</taxon>
        <taxon>Pseudomonadota</taxon>
        <taxon>Alphaproteobacteria</taxon>
        <taxon>Rhodobacterales</taxon>
        <taxon>Paracoccaceae</taxon>
        <taxon>Neogemmobacter</taxon>
    </lineage>
</organism>
<keyword evidence="3" id="KW-1185">Reference proteome</keyword>
<accession>A0A918WET0</accession>
<reference evidence="2" key="2">
    <citation type="submission" date="2020-09" db="EMBL/GenBank/DDBJ databases">
        <authorList>
            <person name="Sun Q."/>
            <person name="Kim S."/>
        </authorList>
    </citation>
    <scope>NUCLEOTIDE SEQUENCE</scope>
    <source>
        <strain evidence="2">KCTC 23310</strain>
    </source>
</reference>
<evidence type="ECO:0000313" key="2">
    <source>
        <dbReference type="EMBL" id="GHC44425.1"/>
    </source>
</evidence>
<reference evidence="2" key="1">
    <citation type="journal article" date="2014" name="Int. J. Syst. Evol. Microbiol.">
        <title>Complete genome sequence of Corynebacterium casei LMG S-19264T (=DSM 44701T), isolated from a smear-ripened cheese.</title>
        <authorList>
            <consortium name="US DOE Joint Genome Institute (JGI-PGF)"/>
            <person name="Walter F."/>
            <person name="Albersmeier A."/>
            <person name="Kalinowski J."/>
            <person name="Ruckert C."/>
        </authorList>
    </citation>
    <scope>NUCLEOTIDE SEQUENCE</scope>
    <source>
        <strain evidence="2">KCTC 23310</strain>
    </source>
</reference>
<dbReference type="EMBL" id="BMYJ01000001">
    <property type="protein sequence ID" value="GHC44425.1"/>
    <property type="molecule type" value="Genomic_DNA"/>
</dbReference>
<evidence type="ECO:0000313" key="3">
    <source>
        <dbReference type="Proteomes" id="UP000638981"/>
    </source>
</evidence>
<dbReference type="InterPro" id="IPR046705">
    <property type="entry name" value="DUF6778"/>
</dbReference>
<dbReference type="Proteomes" id="UP000638981">
    <property type="component" value="Unassembled WGS sequence"/>
</dbReference>